<feature type="region of interest" description="Disordered" evidence="8">
    <location>
        <begin position="422"/>
        <end position="463"/>
    </location>
</feature>
<feature type="region of interest" description="Disordered" evidence="8">
    <location>
        <begin position="1200"/>
        <end position="1426"/>
    </location>
</feature>
<organism evidence="11 12">
    <name type="scientific">Aspergillus avenaceus</name>
    <dbReference type="NCBI Taxonomy" id="36643"/>
    <lineage>
        <taxon>Eukaryota</taxon>
        <taxon>Fungi</taxon>
        <taxon>Dikarya</taxon>
        <taxon>Ascomycota</taxon>
        <taxon>Pezizomycotina</taxon>
        <taxon>Eurotiomycetes</taxon>
        <taxon>Eurotiomycetidae</taxon>
        <taxon>Eurotiales</taxon>
        <taxon>Aspergillaceae</taxon>
        <taxon>Aspergillus</taxon>
        <taxon>Aspergillus subgen. Circumdati</taxon>
    </lineage>
</organism>
<dbReference type="SUPFAM" id="SSF54001">
    <property type="entry name" value="Cysteine proteinases"/>
    <property type="match status" value="1"/>
</dbReference>
<feature type="compositionally biased region" description="Basic and acidic residues" evidence="8">
    <location>
        <begin position="1283"/>
        <end position="1293"/>
    </location>
</feature>
<feature type="domain" description="DUSP" evidence="10">
    <location>
        <begin position="97"/>
        <end position="227"/>
    </location>
</feature>
<feature type="compositionally biased region" description="Polar residues" evidence="8">
    <location>
        <begin position="74"/>
        <end position="88"/>
    </location>
</feature>
<keyword evidence="12" id="KW-1185">Reference proteome</keyword>
<dbReference type="EC" id="3.4.19.12" evidence="3"/>
<keyword evidence="4" id="KW-0645">Protease</keyword>
<feature type="region of interest" description="Disordered" evidence="8">
    <location>
        <begin position="829"/>
        <end position="869"/>
    </location>
</feature>
<feature type="compositionally biased region" description="Basic and acidic residues" evidence="8">
    <location>
        <begin position="1"/>
        <end position="10"/>
    </location>
</feature>
<accession>A0A5N6TMZ3</accession>
<feature type="compositionally biased region" description="Low complexity" evidence="8">
    <location>
        <begin position="1234"/>
        <end position="1254"/>
    </location>
</feature>
<evidence type="ECO:0000256" key="2">
    <source>
        <dbReference type="ARBA" id="ARBA00009085"/>
    </source>
</evidence>
<keyword evidence="7" id="KW-0788">Thiol protease</keyword>
<dbReference type="EMBL" id="ML742196">
    <property type="protein sequence ID" value="KAE8147670.1"/>
    <property type="molecule type" value="Genomic_DNA"/>
</dbReference>
<dbReference type="InterPro" id="IPR018200">
    <property type="entry name" value="USP_CS"/>
</dbReference>
<dbReference type="InterPro" id="IPR035927">
    <property type="entry name" value="DUSP-like_sf"/>
</dbReference>
<evidence type="ECO:0000256" key="5">
    <source>
        <dbReference type="ARBA" id="ARBA00022786"/>
    </source>
</evidence>
<feature type="compositionally biased region" description="Polar residues" evidence="8">
    <location>
        <begin position="1206"/>
        <end position="1224"/>
    </location>
</feature>
<evidence type="ECO:0000256" key="3">
    <source>
        <dbReference type="ARBA" id="ARBA00012759"/>
    </source>
</evidence>
<dbReference type="InterPro" id="IPR038765">
    <property type="entry name" value="Papain-like_cys_pep_sf"/>
</dbReference>
<evidence type="ECO:0000313" key="12">
    <source>
        <dbReference type="Proteomes" id="UP000325780"/>
    </source>
</evidence>
<feature type="compositionally biased region" description="Basic and acidic residues" evidence="8">
    <location>
        <begin position="28"/>
        <end position="48"/>
    </location>
</feature>
<reference evidence="11 12" key="1">
    <citation type="submission" date="2019-04" db="EMBL/GenBank/DDBJ databases">
        <title>Friends and foes A comparative genomics study of 23 Aspergillus species from section Flavi.</title>
        <authorList>
            <consortium name="DOE Joint Genome Institute"/>
            <person name="Kjaerbolling I."/>
            <person name="Vesth T."/>
            <person name="Frisvad J.C."/>
            <person name="Nybo J.L."/>
            <person name="Theobald S."/>
            <person name="Kildgaard S."/>
            <person name="Isbrandt T."/>
            <person name="Kuo A."/>
            <person name="Sato A."/>
            <person name="Lyhne E.K."/>
            <person name="Kogle M.E."/>
            <person name="Wiebenga A."/>
            <person name="Kun R.S."/>
            <person name="Lubbers R.J."/>
            <person name="Makela M.R."/>
            <person name="Barry K."/>
            <person name="Chovatia M."/>
            <person name="Clum A."/>
            <person name="Daum C."/>
            <person name="Haridas S."/>
            <person name="He G."/>
            <person name="LaButti K."/>
            <person name="Lipzen A."/>
            <person name="Mondo S."/>
            <person name="Riley R."/>
            <person name="Salamov A."/>
            <person name="Simmons B.A."/>
            <person name="Magnuson J.K."/>
            <person name="Henrissat B."/>
            <person name="Mortensen U.H."/>
            <person name="Larsen T.O."/>
            <person name="Devries R.P."/>
            <person name="Grigoriev I.V."/>
            <person name="Machida M."/>
            <person name="Baker S.E."/>
            <person name="Andersen M.R."/>
        </authorList>
    </citation>
    <scope>NUCLEOTIDE SEQUENCE [LARGE SCALE GENOMIC DNA]</scope>
    <source>
        <strain evidence="11 12">IBT 18842</strain>
    </source>
</reference>
<dbReference type="Gene3D" id="3.30.2230.10">
    <property type="entry name" value="DUSP-like"/>
    <property type="match status" value="1"/>
</dbReference>
<evidence type="ECO:0000259" key="9">
    <source>
        <dbReference type="PROSITE" id="PS50235"/>
    </source>
</evidence>
<evidence type="ECO:0000256" key="1">
    <source>
        <dbReference type="ARBA" id="ARBA00000707"/>
    </source>
</evidence>
<dbReference type="OrthoDB" id="952271at2759"/>
<dbReference type="InterPro" id="IPR001394">
    <property type="entry name" value="Peptidase_C19_UCH"/>
</dbReference>
<protein>
    <recommendedName>
        <fullName evidence="3">ubiquitinyl hydrolase 1</fullName>
        <ecNumber evidence="3">3.4.19.12</ecNumber>
    </recommendedName>
</protein>
<feature type="compositionally biased region" description="Low complexity" evidence="8">
    <location>
        <begin position="64"/>
        <end position="73"/>
    </location>
</feature>
<sequence>MSVSEHRDESVPPSGRDTRSSSPGVKRSAPDTERDTEMGMDLNEKDYHSGNMDTTGTEEDESMGNDNNSGSDNVYPTPSSMSTYTAPTATRAHSKSQPIEAERPSYDDQVARVTCFMMQPLKEGQKGYVVSMAWLKRVLSRSSTHADKTDKTAAEGEVGPVDNSDLVLVTDPANASFKDEKGEPFVPLRPGLQMGEDFEVVPQEGWDLMMQWYGLADQSPAIVRYAHDTSVGDDSENIQYELNPPIFTILKLTSPSAGTTPQSLKEKTMKPARSLSSRHTNFQKWLKEAKTLANVDMSTKVRVWRILGGLGSATASAAMTPAASRSASPAPAASIVANAGNNLVIDLNTFLSLSEGAQRELIEGVKDQTANSNYNGRMTLDMAGLGGSDVVVLEERVSGNEWVSEASKQTLSRLGVQTGSLKNGVSTKLKNKSPTTSGRSSPVPEAFRGRRKDGKPRGSTGLSNLGNTCYMNSALQCLRTVEELTHYFLNDVYKQDLNPNNPLAHNGDVAKAYANLLRLIYDEAGQSSFAPRQFKHTIGRYGPAFSGYGQQDSQEFLLFLLDGLQEDLNRILKKPYIEKPDSTDEMVHNKQALTEFADKCWDIYKARNDSVITDLFAGMYKSTLHCPACDKVSIIFDPFNNLTLQLPIESVWSKEVFYFGLHKKPVRFDVEIDKNSSIKSLKELVAKKQGADPERLIMVEIFKRKFYRMFDNTSSIAECQISGNDDIAFYEVESVPTNYNPDKPQRSYFSFSRSDNEEIPSIDSPKADRILVPIFNRWEKSKHKRELFGVPSYIVLTREEVYDFDAIHGKVLVGASTMTSCDFLNEEVLGDSQEASQEDSDTVVMNDDDAKSADSKIKTASVDGEDGMVDVSMRDADSASQGSKPGVARSESAIPSRFRDLFELKIMKGNEPVPLGWSSVEDNKEYPKMSFRIKTKPATPPGEQPEETTDAKADDNGSDTSSENSPRNEAPVPMVQIRPLVRPGEGLVVDWNDQTYDALFAGKPKDRDSPRGIPTWLDVQKVDDPELMKRRQLRQTRKKKGVTLYECLDEFNKEEILSENDAWYCPRCKEHRRASKKFELWRTPDILVMHLKRFSASRGFRDKLDVLVDFPVEGLDMTGRVEAPEDGKGLTYDLFAVDNHYGGLGGGHYTAYAKNFMSGQWNEYNDSSVSRPIDPQSVVTPAAYLLFYRRRSERPLGGKILEDITESSTRPASEAGSPSESRGQSPSGDGRRLGGSSRNGSSSALTGAGAAHQQGDGGSRTGTQAKNGDDASPPGYTNSPTSGEKRIGKEKQLEGMSFDEVEFGDGAQSDPFRFPSPPSWSFSRVPDAHGPSQMTTALPGSISDDEDLLDDDASNKAVGGGDFSDSDLRLASLADSPGGHGLVYPGSPMDETPIQDIPPPLEGDDDDDELPVVELRVNDDDRIMPE</sequence>
<dbReference type="PROSITE" id="PS00972">
    <property type="entry name" value="USP_1"/>
    <property type="match status" value="1"/>
</dbReference>
<feature type="domain" description="USP" evidence="9">
    <location>
        <begin position="460"/>
        <end position="1191"/>
    </location>
</feature>
<dbReference type="SUPFAM" id="SSF143791">
    <property type="entry name" value="DUSP-like"/>
    <property type="match status" value="1"/>
</dbReference>
<proteinExistence type="inferred from homology"/>
<evidence type="ECO:0000256" key="4">
    <source>
        <dbReference type="ARBA" id="ARBA00022670"/>
    </source>
</evidence>
<dbReference type="Proteomes" id="UP000325780">
    <property type="component" value="Unassembled WGS sequence"/>
</dbReference>
<comment type="catalytic activity">
    <reaction evidence="1">
        <text>Thiol-dependent hydrolysis of ester, thioester, amide, peptide and isopeptide bonds formed by the C-terminal Gly of ubiquitin (a 76-residue protein attached to proteins as an intracellular targeting signal).</text>
        <dbReference type="EC" id="3.4.19.12"/>
    </reaction>
</comment>
<feature type="compositionally biased region" description="Basic and acidic residues" evidence="8">
    <location>
        <begin position="1416"/>
        <end position="1426"/>
    </location>
</feature>
<feature type="region of interest" description="Disordered" evidence="8">
    <location>
        <begin position="1"/>
        <end position="106"/>
    </location>
</feature>
<evidence type="ECO:0000256" key="6">
    <source>
        <dbReference type="ARBA" id="ARBA00022801"/>
    </source>
</evidence>
<dbReference type="PROSITE" id="PS00973">
    <property type="entry name" value="USP_2"/>
    <property type="match status" value="1"/>
</dbReference>
<dbReference type="PROSITE" id="PS50235">
    <property type="entry name" value="USP_3"/>
    <property type="match status" value="1"/>
</dbReference>
<dbReference type="GO" id="GO:0004843">
    <property type="term" value="F:cysteine-type deubiquitinase activity"/>
    <property type="evidence" value="ECO:0007669"/>
    <property type="project" value="UniProtKB-EC"/>
</dbReference>
<name>A0A5N6TMZ3_ASPAV</name>
<dbReference type="PROSITE" id="PS51283">
    <property type="entry name" value="DUSP"/>
    <property type="match status" value="1"/>
</dbReference>
<dbReference type="CDD" id="cd02674">
    <property type="entry name" value="Peptidase_C19R"/>
    <property type="match status" value="1"/>
</dbReference>
<feature type="compositionally biased region" description="Acidic residues" evidence="8">
    <location>
        <begin position="1402"/>
        <end position="1411"/>
    </location>
</feature>
<evidence type="ECO:0000256" key="7">
    <source>
        <dbReference type="ARBA" id="ARBA00022807"/>
    </source>
</evidence>
<dbReference type="InterPro" id="IPR050185">
    <property type="entry name" value="Ub_carboxyl-term_hydrolase"/>
</dbReference>
<dbReference type="Pfam" id="PF00443">
    <property type="entry name" value="UCH"/>
    <property type="match status" value="1"/>
</dbReference>
<evidence type="ECO:0000313" key="11">
    <source>
        <dbReference type="EMBL" id="KAE8147670.1"/>
    </source>
</evidence>
<dbReference type="InterPro" id="IPR028889">
    <property type="entry name" value="USP"/>
</dbReference>
<evidence type="ECO:0000256" key="8">
    <source>
        <dbReference type="SAM" id="MobiDB-lite"/>
    </source>
</evidence>
<evidence type="ECO:0000259" key="10">
    <source>
        <dbReference type="PROSITE" id="PS51283"/>
    </source>
</evidence>
<dbReference type="SMART" id="SM00695">
    <property type="entry name" value="DUSP"/>
    <property type="match status" value="1"/>
</dbReference>
<feature type="compositionally biased region" description="Polar residues" evidence="8">
    <location>
        <begin position="422"/>
        <end position="440"/>
    </location>
</feature>
<dbReference type="PANTHER" id="PTHR21646">
    <property type="entry name" value="UBIQUITIN CARBOXYL-TERMINAL HYDROLASE"/>
    <property type="match status" value="1"/>
</dbReference>
<keyword evidence="5" id="KW-0833">Ubl conjugation pathway</keyword>
<feature type="compositionally biased region" description="Acidic residues" evidence="8">
    <location>
        <begin position="1343"/>
        <end position="1352"/>
    </location>
</feature>
<dbReference type="GO" id="GO:0016579">
    <property type="term" value="P:protein deubiquitination"/>
    <property type="evidence" value="ECO:0007669"/>
    <property type="project" value="InterPro"/>
</dbReference>
<dbReference type="PANTHER" id="PTHR21646:SF24">
    <property type="entry name" value="UBIQUITIN CARBOXYL-TERMINAL HYDROLASE"/>
    <property type="match status" value="1"/>
</dbReference>
<dbReference type="GO" id="GO:0006508">
    <property type="term" value="P:proteolysis"/>
    <property type="evidence" value="ECO:0007669"/>
    <property type="project" value="UniProtKB-KW"/>
</dbReference>
<feature type="compositionally biased region" description="Low complexity" evidence="8">
    <location>
        <begin position="1309"/>
        <end position="1325"/>
    </location>
</feature>
<dbReference type="Gene3D" id="3.90.70.10">
    <property type="entry name" value="Cysteine proteinases"/>
    <property type="match status" value="2"/>
</dbReference>
<dbReference type="Pfam" id="PF06337">
    <property type="entry name" value="DUSP"/>
    <property type="match status" value="1"/>
</dbReference>
<dbReference type="InterPro" id="IPR006615">
    <property type="entry name" value="Pept_C19_DUSP"/>
</dbReference>
<comment type="similarity">
    <text evidence="2">Belongs to the peptidase C19 family.</text>
</comment>
<gene>
    <name evidence="11" type="ORF">BDV25DRAFT_159842</name>
</gene>
<feature type="region of interest" description="Disordered" evidence="8">
    <location>
        <begin position="931"/>
        <end position="973"/>
    </location>
</feature>
<feature type="compositionally biased region" description="Polar residues" evidence="8">
    <location>
        <begin position="958"/>
        <end position="967"/>
    </location>
</feature>
<feature type="compositionally biased region" description="Basic and acidic residues" evidence="8">
    <location>
        <begin position="848"/>
        <end position="857"/>
    </location>
</feature>
<keyword evidence="6" id="KW-0378">Hydrolase</keyword>